<dbReference type="AlphaFoldDB" id="A0A8T0TV94"/>
<evidence type="ECO:0000313" key="3">
    <source>
        <dbReference type="Proteomes" id="UP000823388"/>
    </source>
</evidence>
<keyword evidence="3" id="KW-1185">Reference proteome</keyword>
<dbReference type="PANTHER" id="PTHR33170:SF22">
    <property type="entry name" value="OS10G0417100 PROTEIN"/>
    <property type="match status" value="1"/>
</dbReference>
<accession>A0A8T0TV94</accession>
<evidence type="ECO:0000313" key="2">
    <source>
        <dbReference type="EMBL" id="KAG2615881.1"/>
    </source>
</evidence>
<evidence type="ECO:0000256" key="1">
    <source>
        <dbReference type="SAM" id="MobiDB-lite"/>
    </source>
</evidence>
<comment type="caution">
    <text evidence="2">The sequence shown here is derived from an EMBL/GenBank/DDBJ whole genome shotgun (WGS) entry which is preliminary data.</text>
</comment>
<reference evidence="2" key="1">
    <citation type="submission" date="2020-05" db="EMBL/GenBank/DDBJ databases">
        <title>WGS assembly of Panicum virgatum.</title>
        <authorList>
            <person name="Lovell J.T."/>
            <person name="Jenkins J."/>
            <person name="Shu S."/>
            <person name="Juenger T.E."/>
            <person name="Schmutz J."/>
        </authorList>
    </citation>
    <scope>NUCLEOTIDE SEQUENCE</scope>
    <source>
        <strain evidence="2">AP13</strain>
    </source>
</reference>
<dbReference type="Proteomes" id="UP000823388">
    <property type="component" value="Chromosome 3N"/>
</dbReference>
<protein>
    <recommendedName>
        <fullName evidence="4">DUF4283 domain-containing protein</fullName>
    </recommendedName>
</protein>
<name>A0A8T0TV94_PANVG</name>
<proteinExistence type="predicted"/>
<gene>
    <name evidence="2" type="ORF">PVAP13_3NG044445</name>
</gene>
<sequence length="214" mass="24009">MPWEFVAPYCGIAAQGHGFHLIQGSSGEDKLKDMDSCAMITITSGSVSAKQLENEFKSHDGPQSTWRWFAKRVSENVFQMRFPTAKKVEDLAFFTGMQMRTVPGVTFKVEKWNPHAGAKASLEIAWFRILGIPMEKRTVQRTSCIASLVGLPLEVDKPNLMRGEYVRVLIGCRDITKIPTKREIPQEGITNSSGTKWVRTDRPSGDNPSPKKHK</sequence>
<organism evidence="2 3">
    <name type="scientific">Panicum virgatum</name>
    <name type="common">Blackwell switchgrass</name>
    <dbReference type="NCBI Taxonomy" id="38727"/>
    <lineage>
        <taxon>Eukaryota</taxon>
        <taxon>Viridiplantae</taxon>
        <taxon>Streptophyta</taxon>
        <taxon>Embryophyta</taxon>
        <taxon>Tracheophyta</taxon>
        <taxon>Spermatophyta</taxon>
        <taxon>Magnoliopsida</taxon>
        <taxon>Liliopsida</taxon>
        <taxon>Poales</taxon>
        <taxon>Poaceae</taxon>
        <taxon>PACMAD clade</taxon>
        <taxon>Panicoideae</taxon>
        <taxon>Panicodae</taxon>
        <taxon>Paniceae</taxon>
        <taxon>Panicinae</taxon>
        <taxon>Panicum</taxon>
        <taxon>Panicum sect. Hiantes</taxon>
    </lineage>
</organism>
<dbReference type="PANTHER" id="PTHR33170">
    <property type="entry name" value="DUF4283 DOMAIN-CONTAINING PROTEIN-RELATED"/>
    <property type="match status" value="1"/>
</dbReference>
<feature type="region of interest" description="Disordered" evidence="1">
    <location>
        <begin position="183"/>
        <end position="214"/>
    </location>
</feature>
<evidence type="ECO:0008006" key="4">
    <source>
        <dbReference type="Google" id="ProtNLM"/>
    </source>
</evidence>
<dbReference type="EMBL" id="CM029042">
    <property type="protein sequence ID" value="KAG2615881.1"/>
    <property type="molecule type" value="Genomic_DNA"/>
</dbReference>
<feature type="non-terminal residue" evidence="2">
    <location>
        <position position="214"/>
    </location>
</feature>